<dbReference type="PROSITE" id="PS51011">
    <property type="entry name" value="ARID"/>
    <property type="match status" value="1"/>
</dbReference>
<dbReference type="CDD" id="cd18186">
    <property type="entry name" value="BTB_POZ_ZBTB_KLHL-like"/>
    <property type="match status" value="1"/>
</dbReference>
<dbReference type="InterPro" id="IPR000210">
    <property type="entry name" value="BTB/POZ_dom"/>
</dbReference>
<accession>A0A4S9EPT1</accession>
<dbReference type="GO" id="GO:0003677">
    <property type="term" value="F:DNA binding"/>
    <property type="evidence" value="ECO:0007669"/>
    <property type="project" value="InterPro"/>
</dbReference>
<dbReference type="Pfam" id="PF01388">
    <property type="entry name" value="ARID"/>
    <property type="match status" value="1"/>
</dbReference>
<gene>
    <name evidence="3" type="ORF">D6D10_06609</name>
</gene>
<sequence>MMMDSPASPIRNGCFALGATKTVDTAPVIGKHDDLLIMSSTLNLDEVAGTAQNEPDPNGSDVEDVADDDSFVQDYEDENGEPWIPVPSKYKGPYVQVEVGVETFKISKVLLCESSSYFHAALNGGFMEAKTNRILLDERLELFEIFHTWLYKNDLDFLELEAELKEPMEVQTAYVELYCFADRRGVMALGDQILKKFDQFVRPEGMPVRLDTGIISLVWSNLPENSGLCRYLVAIERDATRCHLPSREEIDYDWLPGYFISALLKLTDDETDWFHKASVQKQPIDVAELHRVVKQSGGSTAVDAQRNWGKVCKTMDVKAPQYCNEGKLQGHMRALYRKWLCPWDTKLTSSERLAAEEECPRPLVKEFLHGAVPTKKTGIKVITVSNNDYQNWILSKKDG</sequence>
<evidence type="ECO:0008006" key="5">
    <source>
        <dbReference type="Google" id="ProtNLM"/>
    </source>
</evidence>
<dbReference type="PANTHER" id="PTHR47843">
    <property type="entry name" value="BTB DOMAIN-CONTAINING PROTEIN-RELATED"/>
    <property type="match status" value="1"/>
</dbReference>
<dbReference type="Pfam" id="PF00651">
    <property type="entry name" value="BTB"/>
    <property type="match status" value="1"/>
</dbReference>
<dbReference type="InterPro" id="IPR036431">
    <property type="entry name" value="ARID_dom_sf"/>
</dbReference>
<dbReference type="Gene3D" id="1.10.150.60">
    <property type="entry name" value="ARID DNA-binding domain"/>
    <property type="match status" value="1"/>
</dbReference>
<reference evidence="3 4" key="1">
    <citation type="submission" date="2018-10" db="EMBL/GenBank/DDBJ databases">
        <title>Fifty Aureobasidium pullulans genomes reveal a recombining polyextremotolerant generalist.</title>
        <authorList>
            <person name="Gostincar C."/>
            <person name="Turk M."/>
            <person name="Zajc J."/>
            <person name="Gunde-Cimerman N."/>
        </authorList>
    </citation>
    <scope>NUCLEOTIDE SEQUENCE [LARGE SCALE GENOMIC DNA]</scope>
    <source>
        <strain evidence="3 4">EXF-9785</strain>
    </source>
</reference>
<dbReference type="SUPFAM" id="SSF54695">
    <property type="entry name" value="POZ domain"/>
    <property type="match status" value="1"/>
</dbReference>
<comment type="caution">
    <text evidence="3">The sequence shown here is derived from an EMBL/GenBank/DDBJ whole genome shotgun (WGS) entry which is preliminary data.</text>
</comment>
<dbReference type="InterPro" id="IPR011333">
    <property type="entry name" value="SKP1/BTB/POZ_sf"/>
</dbReference>
<evidence type="ECO:0000313" key="4">
    <source>
        <dbReference type="Proteomes" id="UP000308953"/>
    </source>
</evidence>
<dbReference type="PROSITE" id="PS50097">
    <property type="entry name" value="BTB"/>
    <property type="match status" value="1"/>
</dbReference>
<feature type="domain" description="ARID" evidence="2">
    <location>
        <begin position="253"/>
        <end position="348"/>
    </location>
</feature>
<feature type="domain" description="BTB" evidence="1">
    <location>
        <begin position="93"/>
        <end position="159"/>
    </location>
</feature>
<dbReference type="EMBL" id="QZAV01000166">
    <property type="protein sequence ID" value="THX36506.1"/>
    <property type="molecule type" value="Genomic_DNA"/>
</dbReference>
<proteinExistence type="predicted"/>
<evidence type="ECO:0000259" key="2">
    <source>
        <dbReference type="PROSITE" id="PS51011"/>
    </source>
</evidence>
<organism evidence="3 4">
    <name type="scientific">Aureobasidium pullulans</name>
    <name type="common">Black yeast</name>
    <name type="synonym">Pullularia pullulans</name>
    <dbReference type="NCBI Taxonomy" id="5580"/>
    <lineage>
        <taxon>Eukaryota</taxon>
        <taxon>Fungi</taxon>
        <taxon>Dikarya</taxon>
        <taxon>Ascomycota</taxon>
        <taxon>Pezizomycotina</taxon>
        <taxon>Dothideomycetes</taxon>
        <taxon>Dothideomycetidae</taxon>
        <taxon>Dothideales</taxon>
        <taxon>Saccotheciaceae</taxon>
        <taxon>Aureobasidium</taxon>
    </lineage>
</organism>
<protein>
    <recommendedName>
        <fullName evidence="5">BTB domain-containing protein</fullName>
    </recommendedName>
</protein>
<dbReference type="InterPro" id="IPR001606">
    <property type="entry name" value="ARID_dom"/>
</dbReference>
<name>A0A4S9EPT1_AURPU</name>
<evidence type="ECO:0000313" key="3">
    <source>
        <dbReference type="EMBL" id="THX36506.1"/>
    </source>
</evidence>
<evidence type="ECO:0000259" key="1">
    <source>
        <dbReference type="PROSITE" id="PS50097"/>
    </source>
</evidence>
<dbReference type="AlphaFoldDB" id="A0A4S9EPT1"/>
<dbReference type="PANTHER" id="PTHR47843:SF2">
    <property type="entry name" value="BTB DOMAIN-CONTAINING PROTEIN"/>
    <property type="match status" value="1"/>
</dbReference>
<dbReference type="Proteomes" id="UP000308953">
    <property type="component" value="Unassembled WGS sequence"/>
</dbReference>
<dbReference type="SUPFAM" id="SSF46774">
    <property type="entry name" value="ARID-like"/>
    <property type="match status" value="1"/>
</dbReference>
<dbReference type="Gene3D" id="3.30.710.10">
    <property type="entry name" value="Potassium Channel Kv1.1, Chain A"/>
    <property type="match status" value="1"/>
</dbReference>